<name>X0XCG9_9ZZZZ</name>
<dbReference type="Gene3D" id="2.160.20.10">
    <property type="entry name" value="Single-stranded right-handed beta-helix, Pectin lyase-like"/>
    <property type="match status" value="1"/>
</dbReference>
<evidence type="ECO:0000313" key="1">
    <source>
        <dbReference type="EMBL" id="GAG40884.1"/>
    </source>
</evidence>
<gene>
    <name evidence="1" type="ORF">S01H1_69624</name>
</gene>
<feature type="non-terminal residue" evidence="1">
    <location>
        <position position="1"/>
    </location>
</feature>
<evidence type="ECO:0008006" key="2">
    <source>
        <dbReference type="Google" id="ProtNLM"/>
    </source>
</evidence>
<protein>
    <recommendedName>
        <fullName evidence="2">Pectate lyase</fullName>
    </recommendedName>
</protein>
<dbReference type="InterPro" id="IPR012334">
    <property type="entry name" value="Pectin_lyas_fold"/>
</dbReference>
<reference evidence="1" key="1">
    <citation type="journal article" date="2014" name="Front. Microbiol.">
        <title>High frequency of phylogenetically diverse reductive dehalogenase-homologous genes in deep subseafloor sedimentary metagenomes.</title>
        <authorList>
            <person name="Kawai M."/>
            <person name="Futagami T."/>
            <person name="Toyoda A."/>
            <person name="Takaki Y."/>
            <person name="Nishi S."/>
            <person name="Hori S."/>
            <person name="Arai W."/>
            <person name="Tsubouchi T."/>
            <person name="Morono Y."/>
            <person name="Uchiyama I."/>
            <person name="Ito T."/>
            <person name="Fujiyama A."/>
            <person name="Inagaki F."/>
            <person name="Takami H."/>
        </authorList>
    </citation>
    <scope>NUCLEOTIDE SEQUENCE</scope>
    <source>
        <strain evidence="1">Expedition CK06-06</strain>
    </source>
</reference>
<dbReference type="EMBL" id="BARS01046239">
    <property type="protein sequence ID" value="GAG40884.1"/>
    <property type="molecule type" value="Genomic_DNA"/>
</dbReference>
<proteinExistence type="predicted"/>
<accession>X0XCG9</accession>
<dbReference type="AlphaFoldDB" id="X0XCG9"/>
<organism evidence="1">
    <name type="scientific">marine sediment metagenome</name>
    <dbReference type="NCBI Taxonomy" id="412755"/>
    <lineage>
        <taxon>unclassified sequences</taxon>
        <taxon>metagenomes</taxon>
        <taxon>ecological metagenomes</taxon>
    </lineage>
</organism>
<dbReference type="SUPFAM" id="SSF51126">
    <property type="entry name" value="Pectin lyase-like"/>
    <property type="match status" value="1"/>
</dbReference>
<comment type="caution">
    <text evidence="1">The sequence shown here is derived from an EMBL/GenBank/DDBJ whole genome shotgun (WGS) entry which is preliminary data.</text>
</comment>
<sequence>FYDSHMATLVSFYNRPYDLLKKGFSFHHNLYARSSQRNPQLRGWIEDFNYINNIVYGWNYYGMRIKNEPNEKSVNANVISNWFCPDTNKQGSALIYGWSPGRDYADDGPEEDLPQGSVCTDSAMGKLYVAGNILPAANRDQYSTVPAPLPVPDWAKVPACAAEKLPAEVLPEVGIKHRNEPEILLIEQVRTALSAQTSR</sequence>
<dbReference type="InterPro" id="IPR011050">
    <property type="entry name" value="Pectin_lyase_fold/virulence"/>
</dbReference>